<proteinExistence type="predicted"/>
<sequence>MQLGKLNDILEINEFLTKNLQFLFQILQFFCVDFLRLSFWPPNFDSVFGPADLPLIQAPTARTPYLAFLLRHDFNFLDQCGTPNRETSVMVCFDLSNVPIHHPPYSPLAPQWYRLEGGDDLNTVRKVYGDVQLFVWIGTQANDAFPESCSSDAPYVSHTRSKVYELPKLWYLIVTVMKAHDLEIAPNLAPLWLENPSYGRRRR</sequence>
<organism evidence="1 2">
    <name type="scientific">Mikania micrantha</name>
    <name type="common">bitter vine</name>
    <dbReference type="NCBI Taxonomy" id="192012"/>
    <lineage>
        <taxon>Eukaryota</taxon>
        <taxon>Viridiplantae</taxon>
        <taxon>Streptophyta</taxon>
        <taxon>Embryophyta</taxon>
        <taxon>Tracheophyta</taxon>
        <taxon>Spermatophyta</taxon>
        <taxon>Magnoliopsida</taxon>
        <taxon>eudicotyledons</taxon>
        <taxon>Gunneridae</taxon>
        <taxon>Pentapetalae</taxon>
        <taxon>asterids</taxon>
        <taxon>campanulids</taxon>
        <taxon>Asterales</taxon>
        <taxon>Asteraceae</taxon>
        <taxon>Asteroideae</taxon>
        <taxon>Heliantheae alliance</taxon>
        <taxon>Eupatorieae</taxon>
        <taxon>Mikania</taxon>
    </lineage>
</organism>
<gene>
    <name evidence="1" type="ORF">E3N88_11339</name>
</gene>
<dbReference type="AlphaFoldDB" id="A0A5N6PE72"/>
<accession>A0A5N6PE72</accession>
<dbReference type="Proteomes" id="UP000326396">
    <property type="component" value="Linkage Group LG13"/>
</dbReference>
<reference evidence="1 2" key="1">
    <citation type="submission" date="2019-05" db="EMBL/GenBank/DDBJ databases">
        <title>Mikania micrantha, genome provides insights into the molecular mechanism of rapid growth.</title>
        <authorList>
            <person name="Liu B."/>
        </authorList>
    </citation>
    <scope>NUCLEOTIDE SEQUENCE [LARGE SCALE GENOMIC DNA]</scope>
    <source>
        <strain evidence="1">NLD-2019</strain>
        <tissue evidence="1">Leaf</tissue>
    </source>
</reference>
<dbReference type="InterPro" id="IPR047259">
    <property type="entry name" value="QUIRKY-like"/>
</dbReference>
<name>A0A5N6PE72_9ASTR</name>
<evidence type="ECO:0000313" key="1">
    <source>
        <dbReference type="EMBL" id="KAD6120068.1"/>
    </source>
</evidence>
<dbReference type="EMBL" id="SZYD01000005">
    <property type="protein sequence ID" value="KAD6120068.1"/>
    <property type="molecule type" value="Genomic_DNA"/>
</dbReference>
<dbReference type="OrthoDB" id="67700at2759"/>
<dbReference type="PANTHER" id="PTHR31425">
    <property type="entry name" value="PHOSPHORIBOSYLANTHRANILATE TRANSFERASE ISOFORM 1"/>
    <property type="match status" value="1"/>
</dbReference>
<protein>
    <submittedName>
        <fullName evidence="1">Uncharacterized protein</fullName>
    </submittedName>
</protein>
<dbReference type="PANTHER" id="PTHR31425:SF36">
    <property type="entry name" value="PROTEIN QUIRKY"/>
    <property type="match status" value="1"/>
</dbReference>
<comment type="caution">
    <text evidence="1">The sequence shown here is derived from an EMBL/GenBank/DDBJ whole genome shotgun (WGS) entry which is preliminary data.</text>
</comment>
<keyword evidence="2" id="KW-1185">Reference proteome</keyword>
<evidence type="ECO:0000313" key="2">
    <source>
        <dbReference type="Proteomes" id="UP000326396"/>
    </source>
</evidence>